<dbReference type="RefSeq" id="WP_116649635.1">
    <property type="nucleotide sequence ID" value="NZ_QUZK01000014.1"/>
</dbReference>
<evidence type="ECO:0000313" key="3">
    <source>
        <dbReference type="Proteomes" id="UP000260351"/>
    </source>
</evidence>
<feature type="transmembrane region" description="Helical" evidence="1">
    <location>
        <begin position="67"/>
        <end position="86"/>
    </location>
</feature>
<feature type="transmembrane region" description="Helical" evidence="1">
    <location>
        <begin position="36"/>
        <end position="55"/>
    </location>
</feature>
<keyword evidence="1" id="KW-1133">Transmembrane helix</keyword>
<keyword evidence="1" id="KW-0812">Transmembrane</keyword>
<organism evidence="2 3">
    <name type="scientific">Wenzhouxiangella sediminis</name>
    <dbReference type="NCBI Taxonomy" id="1792836"/>
    <lineage>
        <taxon>Bacteria</taxon>
        <taxon>Pseudomonadati</taxon>
        <taxon>Pseudomonadota</taxon>
        <taxon>Gammaproteobacteria</taxon>
        <taxon>Chromatiales</taxon>
        <taxon>Wenzhouxiangellaceae</taxon>
        <taxon>Wenzhouxiangella</taxon>
    </lineage>
</organism>
<keyword evidence="1" id="KW-0472">Membrane</keyword>
<evidence type="ECO:0000256" key="1">
    <source>
        <dbReference type="SAM" id="Phobius"/>
    </source>
</evidence>
<keyword evidence="3" id="KW-1185">Reference proteome</keyword>
<accession>A0A3E1KCN2</accession>
<comment type="caution">
    <text evidence="2">The sequence shown here is derived from an EMBL/GenBank/DDBJ whole genome shotgun (WGS) entry which is preliminary data.</text>
</comment>
<dbReference type="EMBL" id="QUZK01000014">
    <property type="protein sequence ID" value="RFF31977.1"/>
    <property type="molecule type" value="Genomic_DNA"/>
</dbReference>
<dbReference type="AlphaFoldDB" id="A0A3E1KCN2"/>
<dbReference type="OrthoDB" id="9975956at2"/>
<gene>
    <name evidence="2" type="ORF">DZC52_03010</name>
</gene>
<dbReference type="Proteomes" id="UP000260351">
    <property type="component" value="Unassembled WGS sequence"/>
</dbReference>
<name>A0A3E1KCN2_9GAMM</name>
<protein>
    <submittedName>
        <fullName evidence="2">Uncharacterized protein</fullName>
    </submittedName>
</protein>
<proteinExistence type="predicted"/>
<evidence type="ECO:0000313" key="2">
    <source>
        <dbReference type="EMBL" id="RFF31977.1"/>
    </source>
</evidence>
<reference evidence="2 3" key="1">
    <citation type="submission" date="2018-08" db="EMBL/GenBank/DDBJ databases">
        <title>Wenzhouxiangella salilacus sp. nov., a novel bacterium isolated from a saline lake in Xinjiang Province, China.</title>
        <authorList>
            <person name="Han S."/>
        </authorList>
    </citation>
    <scope>NUCLEOTIDE SEQUENCE [LARGE SCALE GENOMIC DNA]</scope>
    <source>
        <strain evidence="2 3">XDB06</strain>
    </source>
</reference>
<sequence>MLIDALILLPVTLFLLWLYAYSGPRGLRGGAWLADRLPAALAVILAAAVLVWLHLTLEFEDLNRNIIAVVSAYLVLLTGLGLAWLLRWLRSRG</sequence>